<proteinExistence type="predicted"/>
<feature type="region of interest" description="Disordered" evidence="1">
    <location>
        <begin position="698"/>
        <end position="743"/>
    </location>
</feature>
<feature type="region of interest" description="Disordered" evidence="1">
    <location>
        <begin position="322"/>
        <end position="382"/>
    </location>
</feature>
<feature type="compositionally biased region" description="Basic and acidic residues" evidence="1">
    <location>
        <begin position="721"/>
        <end position="734"/>
    </location>
</feature>
<protein>
    <submittedName>
        <fullName evidence="2">Uncharacterized protein</fullName>
    </submittedName>
</protein>
<evidence type="ECO:0000313" key="3">
    <source>
        <dbReference type="Proteomes" id="UP000245771"/>
    </source>
</evidence>
<feature type="compositionally biased region" description="Basic residues" evidence="1">
    <location>
        <begin position="38"/>
        <end position="50"/>
    </location>
</feature>
<sequence>MSKSHSRTPSESTVLTEKTTKSSKSWKLPRMSTDGKLKAKLTRMTSRRKRVTTDNVPAVPALPQSVYLQDKSTKGHDQEYATASQDKNGSSLIAGMSACLETDMRNDLILKPPAPAFLGINKRRNSSRSSLTSNSESGSEFSSERSFSAYSTSTAYSPLYLNSSISTQSGTKSSMNAERDAKSSLTNTIKTFGRRMKGRETQKSFATPSIASMPLASASAPQLSRNEYTIEHDPFRSAPLYVPNLLPGADEGNSMAKDPQGTYLMGKEDKASAMMEDIDKKSTYTSPHQDSKDKENTQYFGPYFFKSKNVFFQNRPVFNTEQMLRSSESEDEYGVEEEEEGISSSSATQRVTNISPRQSPMLSPTTLLPPTPPFSPSRSSGGLITSARKALYTCTVQKLHPQLRSRKESLPSIALKSPRSMNLFSDVRMHPSTTNHLRSLPILLARTRITRRLRSFDLTKEEEDEIQIFVDKGYLDIYLSPKEVGSRIAQKMCNNSQAEALAKLPLLSSSSNKAVNENGMTSWIQRKTFIERMNAFSLVQHGDEIRLNASDIEVNSFRRLHFSQRCRIMAFGDGIDQSELRLKKTTSSDDPMSKEDKSKSNSSTRRDEEVQSLPDEDDVPLALLKKQRFKSTSSQNDFNAHLNCQLNLSQKNTGFNLEAKLRRQQNDRPNITNFASYPSSLKVGNGSTKKRTLHELSKSVKADHSVTRPTCDPLRQRTMTRSRDERQSSSHARNENGVASRRVSMSLPATQTIAMVTPQPMLMAQWSNPIHVPVIYGNIVQPIPMNQILYPMPPLSTVQMGLSVSNSNAHSDVHREAQRYGGRTTSKRSPLSQNVFSA</sequence>
<feature type="compositionally biased region" description="Polar residues" evidence="1">
    <location>
        <begin position="823"/>
        <end position="838"/>
    </location>
</feature>
<organism evidence="2 3">
    <name type="scientific">Meira miltonrushii</name>
    <dbReference type="NCBI Taxonomy" id="1280837"/>
    <lineage>
        <taxon>Eukaryota</taxon>
        <taxon>Fungi</taxon>
        <taxon>Dikarya</taxon>
        <taxon>Basidiomycota</taxon>
        <taxon>Ustilaginomycotina</taxon>
        <taxon>Exobasidiomycetes</taxon>
        <taxon>Exobasidiales</taxon>
        <taxon>Brachybasidiaceae</taxon>
        <taxon>Meira</taxon>
    </lineage>
</organism>
<dbReference type="RefSeq" id="XP_025351565.1">
    <property type="nucleotide sequence ID" value="XM_025501978.1"/>
</dbReference>
<gene>
    <name evidence="2" type="ORF">FA14DRAFT_193122</name>
</gene>
<feature type="compositionally biased region" description="Polar residues" evidence="1">
    <location>
        <begin position="347"/>
        <end position="358"/>
    </location>
</feature>
<feature type="region of interest" description="Disordered" evidence="1">
    <location>
        <begin position="167"/>
        <end position="218"/>
    </location>
</feature>
<feature type="region of interest" description="Disordered" evidence="1">
    <location>
        <begin position="1"/>
        <end position="88"/>
    </location>
</feature>
<name>A0A316V4V6_9BASI</name>
<feature type="compositionally biased region" description="Low complexity" evidence="1">
    <location>
        <begin position="10"/>
        <end position="28"/>
    </location>
</feature>
<keyword evidence="3" id="KW-1185">Reference proteome</keyword>
<dbReference type="Proteomes" id="UP000245771">
    <property type="component" value="Unassembled WGS sequence"/>
</dbReference>
<accession>A0A316V4V6</accession>
<feature type="compositionally biased region" description="Basic and acidic residues" evidence="1">
    <location>
        <begin position="591"/>
        <end position="609"/>
    </location>
</feature>
<dbReference type="OrthoDB" id="3366858at2759"/>
<dbReference type="STRING" id="1280837.A0A316V4V6"/>
<dbReference type="AlphaFoldDB" id="A0A316V4V6"/>
<feature type="compositionally biased region" description="Acidic residues" evidence="1">
    <location>
        <begin position="329"/>
        <end position="341"/>
    </location>
</feature>
<feature type="region of interest" description="Disordered" evidence="1">
    <location>
        <begin position="584"/>
        <end position="617"/>
    </location>
</feature>
<evidence type="ECO:0000313" key="2">
    <source>
        <dbReference type="EMBL" id="PWN31263.1"/>
    </source>
</evidence>
<evidence type="ECO:0000256" key="1">
    <source>
        <dbReference type="SAM" id="MobiDB-lite"/>
    </source>
</evidence>
<feature type="compositionally biased region" description="Low complexity" evidence="1">
    <location>
        <begin position="127"/>
        <end position="144"/>
    </location>
</feature>
<feature type="region of interest" description="Disordered" evidence="1">
    <location>
        <begin position="806"/>
        <end position="838"/>
    </location>
</feature>
<reference evidence="2 3" key="1">
    <citation type="journal article" date="2018" name="Mol. Biol. Evol.">
        <title>Broad Genomic Sampling Reveals a Smut Pathogenic Ancestry of the Fungal Clade Ustilaginomycotina.</title>
        <authorList>
            <person name="Kijpornyongpan T."/>
            <person name="Mondo S.J."/>
            <person name="Barry K."/>
            <person name="Sandor L."/>
            <person name="Lee J."/>
            <person name="Lipzen A."/>
            <person name="Pangilinan J."/>
            <person name="LaButti K."/>
            <person name="Hainaut M."/>
            <person name="Henrissat B."/>
            <person name="Grigoriev I.V."/>
            <person name="Spatafora J.W."/>
            <person name="Aime M.C."/>
        </authorList>
    </citation>
    <scope>NUCLEOTIDE SEQUENCE [LARGE SCALE GENOMIC DNA]</scope>
    <source>
        <strain evidence="2 3">MCA 3882</strain>
    </source>
</reference>
<dbReference type="GeneID" id="37023759"/>
<dbReference type="EMBL" id="KZ819614">
    <property type="protein sequence ID" value="PWN31263.1"/>
    <property type="molecule type" value="Genomic_DNA"/>
</dbReference>
<dbReference type="InParanoid" id="A0A316V4V6"/>
<feature type="region of interest" description="Disordered" evidence="1">
    <location>
        <begin position="118"/>
        <end position="144"/>
    </location>
</feature>